<keyword evidence="2" id="KW-1185">Reference proteome</keyword>
<proteinExistence type="predicted"/>
<protein>
    <submittedName>
        <fullName evidence="1">Uncharacterized protein</fullName>
    </submittedName>
</protein>
<gene>
    <name evidence="1" type="ORF">OW729_03715</name>
</gene>
<organism evidence="1 2">
    <name type="scientific">Clostridium brassicae</name>
    <dbReference type="NCBI Taxonomy" id="2999072"/>
    <lineage>
        <taxon>Bacteria</taxon>
        <taxon>Bacillati</taxon>
        <taxon>Bacillota</taxon>
        <taxon>Clostridia</taxon>
        <taxon>Eubacteriales</taxon>
        <taxon>Clostridiaceae</taxon>
        <taxon>Clostridium</taxon>
    </lineage>
</organism>
<dbReference type="Proteomes" id="UP001144612">
    <property type="component" value="Unassembled WGS sequence"/>
</dbReference>
<dbReference type="EMBL" id="JAPQFJ010000003">
    <property type="protein sequence ID" value="MCY6957711.1"/>
    <property type="molecule type" value="Genomic_DNA"/>
</dbReference>
<dbReference type="RefSeq" id="WP_268060103.1">
    <property type="nucleotide sequence ID" value="NZ_JAPQFJ010000003.1"/>
</dbReference>
<reference evidence="1" key="1">
    <citation type="submission" date="2022-12" db="EMBL/GenBank/DDBJ databases">
        <title>Clostridium sp. nov., isolated from industrial wastewater.</title>
        <authorList>
            <person name="Jiayan W."/>
        </authorList>
    </citation>
    <scope>NUCLEOTIDE SEQUENCE</scope>
    <source>
        <strain evidence="1">ZC22-4</strain>
    </source>
</reference>
<evidence type="ECO:0000313" key="1">
    <source>
        <dbReference type="EMBL" id="MCY6957711.1"/>
    </source>
</evidence>
<comment type="caution">
    <text evidence="1">The sequence shown here is derived from an EMBL/GenBank/DDBJ whole genome shotgun (WGS) entry which is preliminary data.</text>
</comment>
<sequence>MAHVPDLDFIKNEEERAEAQRLALNIGQEMLIRRNEINSIGGLVKLIKEQI</sequence>
<evidence type="ECO:0000313" key="2">
    <source>
        <dbReference type="Proteomes" id="UP001144612"/>
    </source>
</evidence>
<accession>A0ABT4D8Z6</accession>
<name>A0ABT4D8Z6_9CLOT</name>
<dbReference type="Gene3D" id="3.90.1200.10">
    <property type="match status" value="1"/>
</dbReference>